<keyword evidence="8" id="KW-1185">Reference proteome</keyword>
<comment type="subcellular location">
    <subcellularLocation>
        <location evidence="1">Membrane</location>
        <topology evidence="1">Multi-pass membrane protein</topology>
    </subcellularLocation>
</comment>
<sequence length="325" mass="33862">MTLLLDSFWRAAAYCLHPRVIALSLLPLLLMSALAFGAGWFFWEPALDAVQDRIGSWALLGSLVAALEGAGLTGLRAALAPLVVVLLATPVIVVCSLLAVAMLMTPAMVSLVAARRFPQLERRRGGSLLGALFGGAWATLAALLALLLSLPLWFVPPLVLVLPPLIWGWLTYRLMGYDVLAEHADAVERRALLREHGTTLLAMGVLCGYLGAAPSVVWASGVLFVAMAPLLVPVAVWIYTLVFAFSGLWFAHYALAALEARRRAAPAAPPSAAAASGPVLPLPRAAEPAPLALPPPPAAAAPPPAALPPGADAPPPAGASPWPGR</sequence>
<evidence type="ECO:0000256" key="2">
    <source>
        <dbReference type="ARBA" id="ARBA00022692"/>
    </source>
</evidence>
<dbReference type="Pfam" id="PF07264">
    <property type="entry name" value="EI24"/>
    <property type="match status" value="1"/>
</dbReference>
<evidence type="ECO:0000256" key="5">
    <source>
        <dbReference type="SAM" id="MobiDB-lite"/>
    </source>
</evidence>
<organism evidence="7 8">
    <name type="scientific">Piscinibacter sakaiensis</name>
    <name type="common">Ideonella sakaiensis</name>
    <dbReference type="NCBI Taxonomy" id="1547922"/>
    <lineage>
        <taxon>Bacteria</taxon>
        <taxon>Pseudomonadati</taxon>
        <taxon>Pseudomonadota</taxon>
        <taxon>Betaproteobacteria</taxon>
        <taxon>Burkholderiales</taxon>
        <taxon>Sphaerotilaceae</taxon>
        <taxon>Piscinibacter</taxon>
    </lineage>
</organism>
<evidence type="ECO:0000256" key="3">
    <source>
        <dbReference type="ARBA" id="ARBA00022989"/>
    </source>
</evidence>
<evidence type="ECO:0000313" key="8">
    <source>
        <dbReference type="Proteomes" id="UP000037660"/>
    </source>
</evidence>
<keyword evidence="3 6" id="KW-1133">Transmembrane helix</keyword>
<feature type="transmembrane region" description="Helical" evidence="6">
    <location>
        <begin position="125"/>
        <end position="148"/>
    </location>
</feature>
<dbReference type="OrthoDB" id="8565703at2"/>
<feature type="transmembrane region" description="Helical" evidence="6">
    <location>
        <begin position="20"/>
        <end position="42"/>
    </location>
</feature>
<dbReference type="InterPro" id="IPR059112">
    <property type="entry name" value="CysZ/EI24"/>
</dbReference>
<dbReference type="STRING" id="1547922.ISF6_2842"/>
<feature type="transmembrane region" description="Helical" evidence="6">
    <location>
        <begin position="199"/>
        <end position="228"/>
    </location>
</feature>
<comment type="caution">
    <text evidence="7">The sequence shown here is derived from an EMBL/GenBank/DDBJ whole genome shotgun (WGS) entry which is preliminary data.</text>
</comment>
<dbReference type="RefSeq" id="WP_054020949.1">
    <property type="nucleotide sequence ID" value="NZ_BBYR01000040.1"/>
</dbReference>
<reference evidence="8" key="1">
    <citation type="submission" date="2015-07" db="EMBL/GenBank/DDBJ databases">
        <title>Discovery of a poly(ethylene terephthalate assimilation.</title>
        <authorList>
            <person name="Yoshida S."/>
            <person name="Hiraga K."/>
            <person name="Takehana T."/>
            <person name="Taniguchi I."/>
            <person name="Yamaji H."/>
            <person name="Maeda Y."/>
            <person name="Toyohara K."/>
            <person name="Miyamoto K."/>
            <person name="Kimura Y."/>
            <person name="Oda K."/>
        </authorList>
    </citation>
    <scope>NUCLEOTIDE SEQUENCE [LARGE SCALE GENOMIC DNA]</scope>
    <source>
        <strain evidence="8">NBRC 110686 / TISTR 2288 / 201-F6</strain>
    </source>
</reference>
<reference evidence="7 8" key="2">
    <citation type="journal article" date="2016" name="Science">
        <title>A bacterium that degrades and assimilates poly(ethylene terephthalate).</title>
        <authorList>
            <person name="Yoshida S."/>
            <person name="Hiraga K."/>
            <person name="Takehana T."/>
            <person name="Taniguchi I."/>
            <person name="Yamaji H."/>
            <person name="Maeda Y."/>
            <person name="Toyohara K."/>
            <person name="Miyamoto K."/>
            <person name="Kimura Y."/>
            <person name="Oda K."/>
        </authorList>
    </citation>
    <scope>NUCLEOTIDE SEQUENCE [LARGE SCALE GENOMIC DNA]</scope>
    <source>
        <strain evidence="8">NBRC 110686 / TISTR 2288 / 201-F6</strain>
    </source>
</reference>
<dbReference type="AlphaFoldDB" id="A0A0K8P2T2"/>
<evidence type="ECO:0000313" key="7">
    <source>
        <dbReference type="EMBL" id="GAP36987.1"/>
    </source>
</evidence>
<feature type="region of interest" description="Disordered" evidence="5">
    <location>
        <begin position="286"/>
        <end position="325"/>
    </location>
</feature>
<evidence type="ECO:0000256" key="6">
    <source>
        <dbReference type="SAM" id="Phobius"/>
    </source>
</evidence>
<dbReference type="EMBL" id="BBYR01000040">
    <property type="protein sequence ID" value="GAP36987.1"/>
    <property type="molecule type" value="Genomic_DNA"/>
</dbReference>
<feature type="compositionally biased region" description="Pro residues" evidence="5">
    <location>
        <begin position="291"/>
        <end position="325"/>
    </location>
</feature>
<feature type="transmembrane region" description="Helical" evidence="6">
    <location>
        <begin position="78"/>
        <end position="104"/>
    </location>
</feature>
<proteinExistence type="predicted"/>
<feature type="transmembrane region" description="Helical" evidence="6">
    <location>
        <begin position="154"/>
        <end position="172"/>
    </location>
</feature>
<dbReference type="Proteomes" id="UP000037660">
    <property type="component" value="Unassembled WGS sequence"/>
</dbReference>
<evidence type="ECO:0000256" key="1">
    <source>
        <dbReference type="ARBA" id="ARBA00004141"/>
    </source>
</evidence>
<keyword evidence="4 6" id="KW-0472">Membrane</keyword>
<name>A0A0K8P2T2_PISS1</name>
<accession>A0A0K8P2T2</accession>
<feature type="transmembrane region" description="Helical" evidence="6">
    <location>
        <begin position="234"/>
        <end position="255"/>
    </location>
</feature>
<protein>
    <submittedName>
        <fullName evidence="7">Putative transmembrane protein</fullName>
    </submittedName>
</protein>
<feature type="transmembrane region" description="Helical" evidence="6">
    <location>
        <begin position="54"/>
        <end position="72"/>
    </location>
</feature>
<evidence type="ECO:0000256" key="4">
    <source>
        <dbReference type="ARBA" id="ARBA00023136"/>
    </source>
</evidence>
<gene>
    <name evidence="7" type="ORF">ISF6_2842</name>
</gene>
<keyword evidence="2 6" id="KW-0812">Transmembrane</keyword>